<sequence length="441" mass="47388">MRGDAVRKFIGIGCLLFLLSLGFQTALKEWIAIPTSITVFEGEETTLYQTSRENEGLMEASIPVMSDQPHIAVSLKENDAGTEATITASKAGETELNMEVSGFPVKQVDVNVLPNIKVIPGGQSIGVKLNTEGVLVVGHHLVQTKDGDQSPGEDAEILVGDMITSIDGHPIQRMSQVAEYVQAAGEEGRPLSITIKRDQQDLTKELTPLKSNGEHSYRMGLYIRDSAAGVGTMTFYDPVSKKYGALGHVISDVDTKKPIVVHDGQIIRSSVTAIEKGSNGDPGEKLANFSQQRDILGSIEKNSPFGIFGTLAKESLKNNIHDEQMPVTLSSHVKEGPAKILTVVNGEDVEEFDIEIVSSVPQKQPATKGMVIKVTDPRLLEETGGIVQGMSGSPIIQDGKLIGAVTHVFVNDPTSGYGCHIGWMLEEAGVINHIQEKAKAS</sequence>
<accession>A0AAJ2U1T2</accession>
<dbReference type="GO" id="GO:0008236">
    <property type="term" value="F:serine-type peptidase activity"/>
    <property type="evidence" value="ECO:0007669"/>
    <property type="project" value="UniProtKB-KW"/>
</dbReference>
<dbReference type="EMBL" id="JAWJAY010000001">
    <property type="protein sequence ID" value="MDV2885540.1"/>
    <property type="molecule type" value="Genomic_DNA"/>
</dbReference>
<gene>
    <name evidence="3" type="primary">spoIVB</name>
    <name evidence="3" type="ORF">RYX45_10110</name>
</gene>
<dbReference type="InterPro" id="IPR041489">
    <property type="entry name" value="PDZ_6"/>
</dbReference>
<evidence type="ECO:0000313" key="4">
    <source>
        <dbReference type="Proteomes" id="UP001285636"/>
    </source>
</evidence>
<dbReference type="EC" id="3.4.21.116" evidence="3"/>
<dbReference type="NCBIfam" id="TIGR02860">
    <property type="entry name" value="spore_IV_B"/>
    <property type="match status" value="1"/>
</dbReference>
<dbReference type="InterPro" id="IPR036034">
    <property type="entry name" value="PDZ_sf"/>
</dbReference>
<evidence type="ECO:0000313" key="3">
    <source>
        <dbReference type="EMBL" id="MDV2885540.1"/>
    </source>
</evidence>
<dbReference type="Proteomes" id="UP001285636">
    <property type="component" value="Unassembled WGS sequence"/>
</dbReference>
<dbReference type="InterPro" id="IPR001478">
    <property type="entry name" value="PDZ"/>
</dbReference>
<protein>
    <submittedName>
        <fullName evidence="3">SpoIVB peptidase</fullName>
        <ecNumber evidence="3">3.4.21.116</ecNumber>
    </submittedName>
</protein>
<feature type="domain" description="Peptidase S55" evidence="2">
    <location>
        <begin position="200"/>
        <end position="440"/>
    </location>
</feature>
<comment type="caution">
    <text evidence="3">The sequence shown here is derived from an EMBL/GenBank/DDBJ whole genome shotgun (WGS) entry which is preliminary data.</text>
</comment>
<keyword evidence="1" id="KW-0720">Serine protease</keyword>
<dbReference type="PROSITE" id="PS51494">
    <property type="entry name" value="SPOIVB"/>
    <property type="match status" value="1"/>
</dbReference>
<dbReference type="RefSeq" id="WP_323466663.1">
    <property type="nucleotide sequence ID" value="NZ_CP144224.1"/>
</dbReference>
<evidence type="ECO:0000256" key="1">
    <source>
        <dbReference type="ARBA" id="ARBA00022825"/>
    </source>
</evidence>
<dbReference type="Pfam" id="PF05580">
    <property type="entry name" value="Peptidase_S55"/>
    <property type="match status" value="1"/>
</dbReference>
<dbReference type="InterPro" id="IPR014219">
    <property type="entry name" value="SpoIVB"/>
</dbReference>
<dbReference type="Gene3D" id="2.30.42.10">
    <property type="match status" value="1"/>
</dbReference>
<reference evidence="3" key="1">
    <citation type="submission" date="2023-10" db="EMBL/GenBank/DDBJ databases">
        <title>Screening of Alkalihalophilus pseudofirmusBZ-TG-HK211 and Its Alleviation of Salt Stress on Rapeseed Growth.</title>
        <authorList>
            <person name="Zhao B."/>
            <person name="Guo T."/>
        </authorList>
    </citation>
    <scope>NUCLEOTIDE SEQUENCE</scope>
    <source>
        <strain evidence="3">BZ-TG-HK211</strain>
    </source>
</reference>
<proteinExistence type="predicted"/>
<dbReference type="SUPFAM" id="SSF50494">
    <property type="entry name" value="Trypsin-like serine proteases"/>
    <property type="match status" value="1"/>
</dbReference>
<dbReference type="AlphaFoldDB" id="A0AAJ2U1T2"/>
<dbReference type="SMART" id="SM00228">
    <property type="entry name" value="PDZ"/>
    <property type="match status" value="1"/>
</dbReference>
<name>A0AAJ2U1T2_ALKPS</name>
<evidence type="ECO:0000259" key="2">
    <source>
        <dbReference type="PROSITE" id="PS51494"/>
    </source>
</evidence>
<organism evidence="3 4">
    <name type="scientific">Alkalihalophilus pseudofirmus</name>
    <name type="common">Bacillus pseudofirmus</name>
    <dbReference type="NCBI Taxonomy" id="79885"/>
    <lineage>
        <taxon>Bacteria</taxon>
        <taxon>Bacillati</taxon>
        <taxon>Bacillota</taxon>
        <taxon>Bacilli</taxon>
        <taxon>Bacillales</taxon>
        <taxon>Bacillaceae</taxon>
        <taxon>Alkalihalophilus</taxon>
    </lineage>
</organism>
<dbReference type="InterPro" id="IPR009003">
    <property type="entry name" value="Peptidase_S1_PA"/>
</dbReference>
<keyword evidence="3" id="KW-0378">Hydrolase</keyword>
<keyword evidence="1" id="KW-0645">Protease</keyword>
<dbReference type="SUPFAM" id="SSF50156">
    <property type="entry name" value="PDZ domain-like"/>
    <property type="match status" value="1"/>
</dbReference>
<dbReference type="Pfam" id="PF17820">
    <property type="entry name" value="PDZ_6"/>
    <property type="match status" value="1"/>
</dbReference>
<dbReference type="InterPro" id="IPR008763">
    <property type="entry name" value="Peptidase_S55"/>
</dbReference>